<organism evidence="2">
    <name type="scientific">marine sediment metagenome</name>
    <dbReference type="NCBI Taxonomy" id="412755"/>
    <lineage>
        <taxon>unclassified sequences</taxon>
        <taxon>metagenomes</taxon>
        <taxon>ecological metagenomes</taxon>
    </lineage>
</organism>
<reference evidence="2" key="1">
    <citation type="journal article" date="2015" name="Nature">
        <title>Complex archaea that bridge the gap between prokaryotes and eukaryotes.</title>
        <authorList>
            <person name="Spang A."/>
            <person name="Saw J.H."/>
            <person name="Jorgensen S.L."/>
            <person name="Zaremba-Niedzwiedzka K."/>
            <person name="Martijn J."/>
            <person name="Lind A.E."/>
            <person name="van Eijk R."/>
            <person name="Schleper C."/>
            <person name="Guy L."/>
            <person name="Ettema T.J."/>
        </authorList>
    </citation>
    <scope>NUCLEOTIDE SEQUENCE</scope>
</reference>
<name>A0A0F9KDQ0_9ZZZZ</name>
<gene>
    <name evidence="2" type="ORF">LCGC14_1417290</name>
</gene>
<dbReference type="EMBL" id="LAZR01009409">
    <property type="protein sequence ID" value="KKM72761.1"/>
    <property type="molecule type" value="Genomic_DNA"/>
</dbReference>
<dbReference type="AlphaFoldDB" id="A0A0F9KDQ0"/>
<comment type="caution">
    <text evidence="2">The sequence shown here is derived from an EMBL/GenBank/DDBJ whole genome shotgun (WGS) entry which is preliminary data.</text>
</comment>
<feature type="region of interest" description="Disordered" evidence="1">
    <location>
        <begin position="141"/>
        <end position="162"/>
    </location>
</feature>
<sequence>MSPQYNPDPTTVSAFFYIFEKGDYLFSVGEGKPFEGTNQKGDPNAGIRYPIVCSDVLEGDSGGKDKKQMFTCYIHSDGAMQFSKRFLMACLGYESNAEGEAKFNKESKGADWGVDPNPEAPHVGEMWKKVSGTTLIIHASSKLNDEGQKQQQWDGFSPLSDA</sequence>
<evidence type="ECO:0000256" key="1">
    <source>
        <dbReference type="SAM" id="MobiDB-lite"/>
    </source>
</evidence>
<evidence type="ECO:0000313" key="2">
    <source>
        <dbReference type="EMBL" id="KKM72761.1"/>
    </source>
</evidence>
<protein>
    <submittedName>
        <fullName evidence="2">Uncharacterized protein</fullName>
    </submittedName>
</protein>
<accession>A0A0F9KDQ0</accession>
<proteinExistence type="predicted"/>